<evidence type="ECO:0000313" key="2">
    <source>
        <dbReference type="EMBL" id="TXL72474.1"/>
    </source>
</evidence>
<dbReference type="Gene3D" id="1.20.1260.10">
    <property type="match status" value="1"/>
</dbReference>
<sequence>MPENCMSMMRQMMQGRMGMTPDGMQTQPVNQSAATKAYMEAAERMHGPMMEGIQASDPDVAFVRGMIAHHQGAIDMAKVVLQYGKDGQTKKWANDVIREQQREITEMQEWLKKNAR</sequence>
<keyword evidence="3" id="KW-1185">Reference proteome</keyword>
<dbReference type="Proteomes" id="UP000321638">
    <property type="component" value="Unassembled WGS sequence"/>
</dbReference>
<gene>
    <name evidence="2" type="ORF">FHP25_25730</name>
</gene>
<organism evidence="2 3">
    <name type="scientific">Vineibacter terrae</name>
    <dbReference type="NCBI Taxonomy" id="2586908"/>
    <lineage>
        <taxon>Bacteria</taxon>
        <taxon>Pseudomonadati</taxon>
        <taxon>Pseudomonadota</taxon>
        <taxon>Alphaproteobacteria</taxon>
        <taxon>Hyphomicrobiales</taxon>
        <taxon>Vineibacter</taxon>
    </lineage>
</organism>
<name>A0A5C8PFC0_9HYPH</name>
<dbReference type="Pfam" id="PF03713">
    <property type="entry name" value="DUF305"/>
    <property type="match status" value="1"/>
</dbReference>
<evidence type="ECO:0000313" key="3">
    <source>
        <dbReference type="Proteomes" id="UP000321638"/>
    </source>
</evidence>
<dbReference type="AlphaFoldDB" id="A0A5C8PFC0"/>
<dbReference type="PANTHER" id="PTHR36933:SF1">
    <property type="entry name" value="SLL0788 PROTEIN"/>
    <property type="match status" value="1"/>
</dbReference>
<feature type="domain" description="DUF305" evidence="1">
    <location>
        <begin position="6"/>
        <end position="111"/>
    </location>
</feature>
<proteinExistence type="predicted"/>
<protein>
    <submittedName>
        <fullName evidence="2">DUF305 domain-containing protein</fullName>
    </submittedName>
</protein>
<dbReference type="OrthoDB" id="9804926at2"/>
<evidence type="ECO:0000259" key="1">
    <source>
        <dbReference type="Pfam" id="PF03713"/>
    </source>
</evidence>
<comment type="caution">
    <text evidence="2">The sequence shown here is derived from an EMBL/GenBank/DDBJ whole genome shotgun (WGS) entry which is preliminary data.</text>
</comment>
<dbReference type="EMBL" id="VDUZ01000033">
    <property type="protein sequence ID" value="TXL72474.1"/>
    <property type="molecule type" value="Genomic_DNA"/>
</dbReference>
<accession>A0A5C8PFC0</accession>
<reference evidence="2 3" key="1">
    <citation type="submission" date="2019-06" db="EMBL/GenBank/DDBJ databases">
        <title>New taxonomy in bacterial strain CC-CFT640, isolated from vineyard.</title>
        <authorList>
            <person name="Lin S.-Y."/>
            <person name="Tsai C.-F."/>
            <person name="Young C.-C."/>
        </authorList>
    </citation>
    <scope>NUCLEOTIDE SEQUENCE [LARGE SCALE GENOMIC DNA]</scope>
    <source>
        <strain evidence="2 3">CC-CFT640</strain>
    </source>
</reference>
<dbReference type="PANTHER" id="PTHR36933">
    <property type="entry name" value="SLL0788 PROTEIN"/>
    <property type="match status" value="1"/>
</dbReference>
<dbReference type="InterPro" id="IPR005183">
    <property type="entry name" value="DUF305_CopM-like"/>
</dbReference>
<dbReference type="InterPro" id="IPR012347">
    <property type="entry name" value="Ferritin-like"/>
</dbReference>